<dbReference type="EMBL" id="QRVK01000043">
    <property type="protein sequence ID" value="RGS37567.1"/>
    <property type="molecule type" value="Genomic_DNA"/>
</dbReference>
<gene>
    <name evidence="2" type="ORF">DWX94_12190</name>
</gene>
<keyword evidence="1" id="KW-0812">Transmembrane</keyword>
<keyword evidence="1" id="KW-0472">Membrane</keyword>
<feature type="transmembrane region" description="Helical" evidence="1">
    <location>
        <begin position="26"/>
        <end position="46"/>
    </location>
</feature>
<protein>
    <submittedName>
        <fullName evidence="2">Uncharacterized protein</fullName>
    </submittedName>
</protein>
<dbReference type="Proteomes" id="UP000283295">
    <property type="component" value="Unassembled WGS sequence"/>
</dbReference>
<proteinExistence type="predicted"/>
<comment type="caution">
    <text evidence="2">The sequence shown here is derived from an EMBL/GenBank/DDBJ whole genome shotgun (WGS) entry which is preliminary data.</text>
</comment>
<dbReference type="AlphaFoldDB" id="A0A412IJC4"/>
<evidence type="ECO:0000256" key="1">
    <source>
        <dbReference type="SAM" id="Phobius"/>
    </source>
</evidence>
<sequence length="152" mass="18461">MTYGADLYLRLSLCYGIYFRNYSCELIYYFTYHYISVYINITALTIQYHRGKSTKFLECESSENQEYGRTFYEQVAMDLGYKQRFIHSFQCVYMLKDYPYFKKKDFEYLCGRIQVLIPDNKRKPGKRYKIIRNCIFFPVFIILAKNLCTFEC</sequence>
<reference evidence="2 3" key="1">
    <citation type="submission" date="2018-08" db="EMBL/GenBank/DDBJ databases">
        <title>A genome reference for cultivated species of the human gut microbiota.</title>
        <authorList>
            <person name="Zou Y."/>
            <person name="Xue W."/>
            <person name="Luo G."/>
        </authorList>
    </citation>
    <scope>NUCLEOTIDE SEQUENCE [LARGE SCALE GENOMIC DNA]</scope>
    <source>
        <strain evidence="2 3">AF22-21</strain>
    </source>
</reference>
<evidence type="ECO:0000313" key="3">
    <source>
        <dbReference type="Proteomes" id="UP000283295"/>
    </source>
</evidence>
<organism evidence="2 3">
    <name type="scientific">Coprococcus eutactus</name>
    <dbReference type="NCBI Taxonomy" id="33043"/>
    <lineage>
        <taxon>Bacteria</taxon>
        <taxon>Bacillati</taxon>
        <taxon>Bacillota</taxon>
        <taxon>Clostridia</taxon>
        <taxon>Lachnospirales</taxon>
        <taxon>Lachnospiraceae</taxon>
        <taxon>Coprococcus</taxon>
    </lineage>
</organism>
<accession>A0A412IJC4</accession>
<keyword evidence="1" id="KW-1133">Transmembrane helix</keyword>
<evidence type="ECO:0000313" key="2">
    <source>
        <dbReference type="EMBL" id="RGS37567.1"/>
    </source>
</evidence>
<name>A0A412IJC4_9FIRM</name>